<feature type="compositionally biased region" description="Low complexity" evidence="1">
    <location>
        <begin position="199"/>
        <end position="218"/>
    </location>
</feature>
<sequence length="855" mass="97071">MLDIRKNHEHETPVPNTPHGYQLLYQRAWSFNPNERPLIDDKSDLSSANSSDTIHFDNTNILHHRTGSELDNPQLTNISRHLYLPLPNKPPQIVTDQKILPPVLPKKPHDIYLNHNSSASQPYERYKLEEQQNVTFSIDPIQNNTKSAPFKLNNFHIEPQYDSAPTLHGYSQQRPPPPYDYYRQPLPPPLDYSQQGLSPQPLLYDYYQQPPPNQHDYYQQDVTPSILINQSTTLQQSNPSEEPSPQNYNLNINQQNLNALNQQNSSPLNQSPSHSSPLHLYPLTLRQPPVLPPKIPISKQPPNSSIFIHKNIAQTDAIPHSYHGEFEHSDSQNINQSKAQTEFIPHVNSQARSQVHSYGLSDQPTGQNMNQDQPQIINPIIKKSLDAMYQELLTKHINEYKGVRNFQEPTCINYSSVPLEIPSLYDNLSMSKKETTDEYIMTTRSTSRYEGSLTDFEELALSSTDVFDRISYSTHVVTINNESKTCNNVDGMKLGNKSEGRYDISQYISVYSTISQGPSDIAITEAERLFSLLKSQKDKIDNILDSHTVYAVGPKFQSDYSMPYIACWVANPLMESVMKKISGLFNHEFEVAYHLVKANGNDEDPNNASNASDGGVEFEDKKLIGENKKMVQFFNITIKLWVNVKLNSRNNASSTLEFEIDLNNCTATDLLSEQCPSLEICVSPLKSDDTCIIIQSKKHSLHNANNDVTSIKVHENDYHFQIDAGAPQSTKATFVIGKKKGQSSIATTKEWVMRAQFSGTIDNRIRINTDVHKSQWYIENEIEGFRVTITQNPQLVQQLVISFANLKELNSDFKKLAKKKGHGGFVTVTSKHNGQPQQENDVISRNLFGKNRDVK</sequence>
<proteinExistence type="predicted"/>
<keyword evidence="3" id="KW-1185">Reference proteome</keyword>
<accession>A0A9N9IX89</accession>
<feature type="non-terminal residue" evidence="2">
    <location>
        <position position="855"/>
    </location>
</feature>
<dbReference type="OrthoDB" id="2433227at2759"/>
<evidence type="ECO:0000313" key="2">
    <source>
        <dbReference type="EMBL" id="CAG8751768.1"/>
    </source>
</evidence>
<gene>
    <name evidence="2" type="ORF">CPELLU_LOCUS14748</name>
</gene>
<feature type="compositionally biased region" description="Pro residues" evidence="1">
    <location>
        <begin position="174"/>
        <end position="190"/>
    </location>
</feature>
<dbReference type="AlphaFoldDB" id="A0A9N9IX89"/>
<evidence type="ECO:0000256" key="1">
    <source>
        <dbReference type="SAM" id="MobiDB-lite"/>
    </source>
</evidence>
<feature type="region of interest" description="Disordered" evidence="1">
    <location>
        <begin position="163"/>
        <end position="218"/>
    </location>
</feature>
<dbReference type="Proteomes" id="UP000789759">
    <property type="component" value="Unassembled WGS sequence"/>
</dbReference>
<protein>
    <submittedName>
        <fullName evidence="2">5825_t:CDS:1</fullName>
    </submittedName>
</protein>
<reference evidence="2" key="1">
    <citation type="submission" date="2021-06" db="EMBL/GenBank/DDBJ databases">
        <authorList>
            <person name="Kallberg Y."/>
            <person name="Tangrot J."/>
            <person name="Rosling A."/>
        </authorList>
    </citation>
    <scope>NUCLEOTIDE SEQUENCE</scope>
    <source>
        <strain evidence="2">FL966</strain>
    </source>
</reference>
<dbReference type="EMBL" id="CAJVQA010018026">
    <property type="protein sequence ID" value="CAG8751768.1"/>
    <property type="molecule type" value="Genomic_DNA"/>
</dbReference>
<organism evidence="2 3">
    <name type="scientific">Cetraspora pellucida</name>
    <dbReference type="NCBI Taxonomy" id="1433469"/>
    <lineage>
        <taxon>Eukaryota</taxon>
        <taxon>Fungi</taxon>
        <taxon>Fungi incertae sedis</taxon>
        <taxon>Mucoromycota</taxon>
        <taxon>Glomeromycotina</taxon>
        <taxon>Glomeromycetes</taxon>
        <taxon>Diversisporales</taxon>
        <taxon>Gigasporaceae</taxon>
        <taxon>Cetraspora</taxon>
    </lineage>
</organism>
<comment type="caution">
    <text evidence="2">The sequence shown here is derived from an EMBL/GenBank/DDBJ whole genome shotgun (WGS) entry which is preliminary data.</text>
</comment>
<evidence type="ECO:0000313" key="3">
    <source>
        <dbReference type="Proteomes" id="UP000789759"/>
    </source>
</evidence>
<name>A0A9N9IX89_9GLOM</name>